<dbReference type="GeneID" id="27687436"/>
<feature type="binding site" evidence="5">
    <location>
        <position position="183"/>
    </location>
    <ligand>
        <name>Ca(2+)</name>
        <dbReference type="ChEBI" id="CHEBI:29108"/>
        <label>1</label>
        <note>catalytic</note>
    </ligand>
</feature>
<comment type="cofactor">
    <cofactor evidence="5">
        <name>Ca(2+)</name>
        <dbReference type="ChEBI" id="CHEBI:29108"/>
    </cofactor>
    <text evidence="5">Binds 2 calcium ions per subunit.</text>
</comment>
<dbReference type="AlphaFoldDB" id="A0A0L0HIH2"/>
<organism evidence="6 7">
    <name type="scientific">Spizellomyces punctatus (strain DAOM BR117)</name>
    <dbReference type="NCBI Taxonomy" id="645134"/>
    <lineage>
        <taxon>Eukaryota</taxon>
        <taxon>Fungi</taxon>
        <taxon>Fungi incertae sedis</taxon>
        <taxon>Chytridiomycota</taxon>
        <taxon>Chytridiomycota incertae sedis</taxon>
        <taxon>Chytridiomycetes</taxon>
        <taxon>Spizellomycetales</taxon>
        <taxon>Spizellomycetaceae</taxon>
        <taxon>Spizellomyces</taxon>
    </lineage>
</organism>
<dbReference type="eggNOG" id="ENOG502S58R">
    <property type="taxonomic scope" value="Eukaryota"/>
</dbReference>
<dbReference type="Proteomes" id="UP000053201">
    <property type="component" value="Unassembled WGS sequence"/>
</dbReference>
<keyword evidence="7" id="KW-1185">Reference proteome</keyword>
<keyword evidence="3" id="KW-1015">Disulfide bond</keyword>
<evidence type="ECO:0000256" key="3">
    <source>
        <dbReference type="ARBA" id="ARBA00023157"/>
    </source>
</evidence>
<name>A0A0L0HIH2_SPIPD</name>
<dbReference type="GO" id="GO:0004064">
    <property type="term" value="F:arylesterase activity"/>
    <property type="evidence" value="ECO:0007669"/>
    <property type="project" value="InterPro"/>
</dbReference>
<evidence type="ECO:0008006" key="8">
    <source>
        <dbReference type="Google" id="ProtNLM"/>
    </source>
</evidence>
<keyword evidence="4" id="KW-0325">Glycoprotein</keyword>
<keyword evidence="5" id="KW-0106">Calcium</keyword>
<dbReference type="PANTHER" id="PTHR11799:SF30">
    <property type="entry name" value="SERUM PARAOXONASE_ARYLESTERASE 2"/>
    <property type="match status" value="1"/>
</dbReference>
<dbReference type="EMBL" id="KQ257455">
    <property type="protein sequence ID" value="KND00853.1"/>
    <property type="molecule type" value="Genomic_DNA"/>
</dbReference>
<dbReference type="GO" id="GO:0046872">
    <property type="term" value="F:metal ion binding"/>
    <property type="evidence" value="ECO:0007669"/>
    <property type="project" value="UniProtKB-KW"/>
</dbReference>
<sequence length="392" mass="43304">MPEYEKLRPLSNIKWRTVFWAVILAYFVNNVLWPKIVISGLRYTIKNVRPGECHKVKGLVNCEDVVIDRSSGIAILSCDSNRRQWNPVMGIVPKGGIQKSGELYAYDVNEPSHKPQRLSTPDFVREFHPLGLSLYTLPDKTTLLYAINLANVGFSIEIFSVHLHNATLKHERTISHPLITTPNSITVVNDSTFYVTNDHGFPSGFLHALETYLGLPLSNVVYYSDGQASVVATGLVHANGITLDHEKKRMYVSESLAGRVSVYRVDRSGSLEHDSSVDVGFVTDNLDLDPATGDVTIAGHPKPLALVAFAKWGAGPSGSIVKRIKERSINDGKVAKDDQNNWDVQTVFEDDGNFHPASSTGAFVKRKDGTTRMIMTSLYGEDALTDCSTDNL</sequence>
<gene>
    <name evidence="6" type="ORF">SPPG_03957</name>
</gene>
<dbReference type="InterPro" id="IPR002640">
    <property type="entry name" value="Arylesterase"/>
</dbReference>
<feature type="binding site" evidence="5">
    <location>
        <position position="64"/>
    </location>
    <ligand>
        <name>Ca(2+)</name>
        <dbReference type="ChEBI" id="CHEBI:29108"/>
        <label>1</label>
        <note>catalytic</note>
    </ligand>
</feature>
<feature type="binding site" evidence="5">
    <location>
        <position position="239"/>
    </location>
    <ligand>
        <name>Ca(2+)</name>
        <dbReference type="ChEBI" id="CHEBI:29108"/>
        <label>1</label>
        <note>catalytic</note>
    </ligand>
</feature>
<keyword evidence="5" id="KW-0479">Metal-binding</keyword>
<dbReference type="SUPFAM" id="SSF63829">
    <property type="entry name" value="Calcium-dependent phosphotriesterase"/>
    <property type="match status" value="1"/>
</dbReference>
<evidence type="ECO:0000256" key="2">
    <source>
        <dbReference type="ARBA" id="ARBA00022801"/>
    </source>
</evidence>
<dbReference type="VEuPathDB" id="FungiDB:SPPG_03957"/>
<evidence type="ECO:0000313" key="6">
    <source>
        <dbReference type="EMBL" id="KND00853.1"/>
    </source>
</evidence>
<feature type="binding site" evidence="5">
    <location>
        <position position="285"/>
    </location>
    <ligand>
        <name>Ca(2+)</name>
        <dbReference type="ChEBI" id="CHEBI:29108"/>
        <label>1</label>
        <note>catalytic</note>
    </ligand>
</feature>
<protein>
    <recommendedName>
        <fullName evidence="8">SMP-30/Gluconolactonase/LRE-like region domain-containing protein</fullName>
    </recommendedName>
</protein>
<dbReference type="Pfam" id="PF01731">
    <property type="entry name" value="Arylesterase"/>
    <property type="match status" value="1"/>
</dbReference>
<dbReference type="PRINTS" id="PR01785">
    <property type="entry name" value="PARAOXONASE"/>
</dbReference>
<reference evidence="6 7" key="1">
    <citation type="submission" date="2009-08" db="EMBL/GenBank/DDBJ databases">
        <title>The Genome Sequence of Spizellomyces punctatus strain DAOM BR117.</title>
        <authorList>
            <consortium name="The Broad Institute Genome Sequencing Platform"/>
            <person name="Russ C."/>
            <person name="Cuomo C."/>
            <person name="Shea T."/>
            <person name="Young S.K."/>
            <person name="Zeng Q."/>
            <person name="Koehrsen M."/>
            <person name="Haas B."/>
            <person name="Borodovsky M."/>
            <person name="Guigo R."/>
            <person name="Alvarado L."/>
            <person name="Berlin A."/>
            <person name="Bochicchio J."/>
            <person name="Borenstein D."/>
            <person name="Chapman S."/>
            <person name="Chen Z."/>
            <person name="Engels R."/>
            <person name="Freedman E."/>
            <person name="Gellesch M."/>
            <person name="Goldberg J."/>
            <person name="Griggs A."/>
            <person name="Gujja S."/>
            <person name="Heiman D."/>
            <person name="Hepburn T."/>
            <person name="Howarth C."/>
            <person name="Jen D."/>
            <person name="Larson L."/>
            <person name="Lewis B."/>
            <person name="Mehta T."/>
            <person name="Park D."/>
            <person name="Pearson M."/>
            <person name="Roberts A."/>
            <person name="Saif S."/>
            <person name="Shenoy N."/>
            <person name="Sisk P."/>
            <person name="Stolte C."/>
            <person name="Sykes S."/>
            <person name="Thomson T."/>
            <person name="Walk T."/>
            <person name="White J."/>
            <person name="Yandava C."/>
            <person name="Burger G."/>
            <person name="Gray M.W."/>
            <person name="Holland P.W.H."/>
            <person name="King N."/>
            <person name="Lang F.B.F."/>
            <person name="Roger A.J."/>
            <person name="Ruiz-Trillo I."/>
            <person name="Lander E."/>
            <person name="Nusbaum C."/>
        </authorList>
    </citation>
    <scope>NUCLEOTIDE SEQUENCE [LARGE SCALE GENOMIC DNA]</scope>
    <source>
        <strain evidence="6 7">DAOM BR117</strain>
    </source>
</reference>
<evidence type="ECO:0000256" key="1">
    <source>
        <dbReference type="ARBA" id="ARBA00008595"/>
    </source>
</evidence>
<dbReference type="InterPro" id="IPR011042">
    <property type="entry name" value="6-blade_b-propeller_TolB-like"/>
</dbReference>
<feature type="binding site" evidence="5">
    <location>
        <position position="284"/>
    </location>
    <ligand>
        <name>Ca(2+)</name>
        <dbReference type="ChEBI" id="CHEBI:29108"/>
        <label>1</label>
        <note>catalytic</note>
    </ligand>
</feature>
<dbReference type="OrthoDB" id="5307922at2759"/>
<evidence type="ECO:0000256" key="5">
    <source>
        <dbReference type="PIRSR" id="PIRSR602640-2"/>
    </source>
</evidence>
<proteinExistence type="inferred from homology"/>
<comment type="similarity">
    <text evidence="1">Belongs to the paraoxonase family.</text>
</comment>
<feature type="binding site" evidence="5">
    <location>
        <position position="132"/>
    </location>
    <ligand>
        <name>Ca(2+)</name>
        <dbReference type="ChEBI" id="CHEBI:29108"/>
        <label>1</label>
        <note>catalytic</note>
    </ligand>
</feature>
<accession>A0A0L0HIH2</accession>
<dbReference type="PANTHER" id="PTHR11799">
    <property type="entry name" value="PARAOXONASE"/>
    <property type="match status" value="1"/>
</dbReference>
<evidence type="ECO:0000313" key="7">
    <source>
        <dbReference type="Proteomes" id="UP000053201"/>
    </source>
</evidence>
<keyword evidence="2" id="KW-0378">Hydrolase</keyword>
<dbReference type="Gene3D" id="2.120.10.30">
    <property type="entry name" value="TolB, C-terminal domain"/>
    <property type="match status" value="1"/>
</dbReference>
<dbReference type="InParanoid" id="A0A0L0HIH2"/>
<dbReference type="InterPro" id="IPR051288">
    <property type="entry name" value="Serum_paraoxonase/arylesterase"/>
</dbReference>
<evidence type="ECO:0000256" key="4">
    <source>
        <dbReference type="ARBA" id="ARBA00023180"/>
    </source>
</evidence>
<dbReference type="RefSeq" id="XP_016608892.1">
    <property type="nucleotide sequence ID" value="XM_016752204.1"/>
</dbReference>
<dbReference type="OMA" id="NDHYITK"/>